<keyword evidence="1" id="KW-1133">Transmembrane helix</keyword>
<feature type="signal peptide" evidence="2">
    <location>
        <begin position="1"/>
        <end position="24"/>
    </location>
</feature>
<gene>
    <name evidence="3" type="ORF">BO70DRAFT_140337</name>
</gene>
<sequence>MKNPVIRPRLLLHVFLMDIPSLHARHLATRDNLTPITKGKEEEPRQDRSPLDPSVRRVMAFFSLFSFLFSFFLPRLLL</sequence>
<dbReference type="RefSeq" id="XP_025395786.1">
    <property type="nucleotide sequence ID" value="XM_025538126.1"/>
</dbReference>
<feature type="transmembrane region" description="Helical" evidence="1">
    <location>
        <begin position="58"/>
        <end position="77"/>
    </location>
</feature>
<dbReference type="GeneID" id="37060363"/>
<keyword evidence="4" id="KW-1185">Reference proteome</keyword>
<protein>
    <recommendedName>
        <fullName evidence="5">Stress-associated endoplasmic reticulum protein</fullName>
    </recommendedName>
</protein>
<reference evidence="3 4" key="1">
    <citation type="submission" date="2016-12" db="EMBL/GenBank/DDBJ databases">
        <title>The genomes of Aspergillus section Nigri reveals drivers in fungal speciation.</title>
        <authorList>
            <consortium name="DOE Joint Genome Institute"/>
            <person name="Vesth T.C."/>
            <person name="Nybo J."/>
            <person name="Theobald S."/>
            <person name="Brandl J."/>
            <person name="Frisvad J.C."/>
            <person name="Nielsen K.F."/>
            <person name="Lyhne E.K."/>
            <person name="Kogle M.E."/>
            <person name="Kuo A."/>
            <person name="Riley R."/>
            <person name="Clum A."/>
            <person name="Nolan M."/>
            <person name="Lipzen A."/>
            <person name="Salamov A."/>
            <person name="Henrissat B."/>
            <person name="Wiebenga A."/>
            <person name="De Vries R.P."/>
            <person name="Grigoriev I.V."/>
            <person name="Mortensen U.H."/>
            <person name="Andersen M.R."/>
            <person name="Baker S.E."/>
        </authorList>
    </citation>
    <scope>NUCLEOTIDE SEQUENCE [LARGE SCALE GENOMIC DNA]</scope>
    <source>
        <strain evidence="3 4">CBS 117.55</strain>
    </source>
</reference>
<evidence type="ECO:0000313" key="3">
    <source>
        <dbReference type="EMBL" id="PWY70186.1"/>
    </source>
</evidence>
<dbReference type="VEuPathDB" id="FungiDB:BO70DRAFT_140337"/>
<keyword evidence="1" id="KW-0812">Transmembrane</keyword>
<evidence type="ECO:0000256" key="1">
    <source>
        <dbReference type="SAM" id="Phobius"/>
    </source>
</evidence>
<dbReference type="Proteomes" id="UP000247233">
    <property type="component" value="Unassembled WGS sequence"/>
</dbReference>
<evidence type="ECO:0008006" key="5">
    <source>
        <dbReference type="Google" id="ProtNLM"/>
    </source>
</evidence>
<organism evidence="3 4">
    <name type="scientific">Aspergillus heteromorphus CBS 117.55</name>
    <dbReference type="NCBI Taxonomy" id="1448321"/>
    <lineage>
        <taxon>Eukaryota</taxon>
        <taxon>Fungi</taxon>
        <taxon>Dikarya</taxon>
        <taxon>Ascomycota</taxon>
        <taxon>Pezizomycotina</taxon>
        <taxon>Eurotiomycetes</taxon>
        <taxon>Eurotiomycetidae</taxon>
        <taxon>Eurotiales</taxon>
        <taxon>Aspergillaceae</taxon>
        <taxon>Aspergillus</taxon>
        <taxon>Aspergillus subgen. Circumdati</taxon>
    </lineage>
</organism>
<accession>A0A317V7U4</accession>
<keyword evidence="2" id="KW-0732">Signal</keyword>
<feature type="chain" id="PRO_5016303626" description="Stress-associated endoplasmic reticulum protein" evidence="2">
    <location>
        <begin position="25"/>
        <end position="78"/>
    </location>
</feature>
<keyword evidence="1" id="KW-0472">Membrane</keyword>
<evidence type="ECO:0000313" key="4">
    <source>
        <dbReference type="Proteomes" id="UP000247233"/>
    </source>
</evidence>
<comment type="caution">
    <text evidence="3">The sequence shown here is derived from an EMBL/GenBank/DDBJ whole genome shotgun (WGS) entry which is preliminary data.</text>
</comment>
<dbReference type="AlphaFoldDB" id="A0A317V7U4"/>
<proteinExistence type="predicted"/>
<evidence type="ECO:0000256" key="2">
    <source>
        <dbReference type="SAM" id="SignalP"/>
    </source>
</evidence>
<dbReference type="EMBL" id="MSFL01000031">
    <property type="protein sequence ID" value="PWY70186.1"/>
    <property type="molecule type" value="Genomic_DNA"/>
</dbReference>
<name>A0A317V7U4_9EURO</name>